<dbReference type="RefSeq" id="WP_116409976.1">
    <property type="nucleotide sequence ID" value="NZ_NBXB01000004.1"/>
</dbReference>
<dbReference type="InterPro" id="IPR016024">
    <property type="entry name" value="ARM-type_fold"/>
</dbReference>
<name>A0A3E0W465_9MICO</name>
<dbReference type="OrthoDB" id="9134742at2"/>
<dbReference type="Proteomes" id="UP000256541">
    <property type="component" value="Unassembled WGS sequence"/>
</dbReference>
<dbReference type="EMBL" id="NBXB01000004">
    <property type="protein sequence ID" value="RFA17154.1"/>
    <property type="molecule type" value="Genomic_DNA"/>
</dbReference>
<comment type="caution">
    <text evidence="1">The sequence shown here is derived from an EMBL/GenBank/DDBJ whole genome shotgun (WGS) entry which is preliminary data.</text>
</comment>
<dbReference type="SUPFAM" id="SSF48371">
    <property type="entry name" value="ARM repeat"/>
    <property type="match status" value="1"/>
</dbReference>
<organism evidence="1 2">
    <name type="scientific">Subtercola boreus</name>
    <dbReference type="NCBI Taxonomy" id="120213"/>
    <lineage>
        <taxon>Bacteria</taxon>
        <taxon>Bacillati</taxon>
        <taxon>Actinomycetota</taxon>
        <taxon>Actinomycetes</taxon>
        <taxon>Micrococcales</taxon>
        <taxon>Microbacteriaceae</taxon>
        <taxon>Subtercola</taxon>
    </lineage>
</organism>
<sequence length="217" mass="23016">MNVEDSGRAADRLSIALQDESSSNRLASALAAGTRPDPSYVEVLVRRCAVEPDFFVRDMLTWALLRHPTSKTVPRLVYEVGDDGSQARSQALHTLSKIGDPRGWAAISAELLRDPDDDVARSAWRTAAGLVPAGEEAGLAEELCAQLGRGSPETQRSLGRAFATLGEVALPPLEARSADARSGVRIQAAASAALVRDPEANFDGLLADAERADSAAR</sequence>
<accession>A0A3E0W465</accession>
<dbReference type="AlphaFoldDB" id="A0A3E0W465"/>
<dbReference type="Gene3D" id="1.25.10.10">
    <property type="entry name" value="Leucine-rich Repeat Variant"/>
    <property type="match status" value="1"/>
</dbReference>
<proteinExistence type="predicted"/>
<evidence type="ECO:0000313" key="1">
    <source>
        <dbReference type="EMBL" id="RFA17154.1"/>
    </source>
</evidence>
<protein>
    <recommendedName>
        <fullName evidence="3">HEAT repeat domain-containing protein</fullName>
    </recommendedName>
</protein>
<evidence type="ECO:0008006" key="3">
    <source>
        <dbReference type="Google" id="ProtNLM"/>
    </source>
</evidence>
<dbReference type="InterPro" id="IPR011989">
    <property type="entry name" value="ARM-like"/>
</dbReference>
<gene>
    <name evidence="1" type="ORF">B7R22_01075</name>
</gene>
<reference evidence="1 2" key="1">
    <citation type="submission" date="2017-04" db="EMBL/GenBank/DDBJ databases">
        <title>Comparative genome analysis of Subtercola boreus.</title>
        <authorList>
            <person name="Cho Y.-J."/>
            <person name="Cho A."/>
            <person name="Kim O.-S."/>
            <person name="Lee J.-I."/>
        </authorList>
    </citation>
    <scope>NUCLEOTIDE SEQUENCE [LARGE SCALE GENOMIC DNA]</scope>
    <source>
        <strain evidence="1 2">P27479</strain>
    </source>
</reference>
<evidence type="ECO:0000313" key="2">
    <source>
        <dbReference type="Proteomes" id="UP000256541"/>
    </source>
</evidence>